<evidence type="ECO:0000256" key="5">
    <source>
        <dbReference type="ARBA" id="ARBA00022475"/>
    </source>
</evidence>
<evidence type="ECO:0000259" key="13">
    <source>
        <dbReference type="Pfam" id="PF14842"/>
    </source>
</evidence>
<dbReference type="InterPro" id="IPR023087">
    <property type="entry name" value="Flg_Motor_Flig_C"/>
</dbReference>
<evidence type="ECO:0000256" key="3">
    <source>
        <dbReference type="ARBA" id="ARBA00010299"/>
    </source>
</evidence>
<dbReference type="GO" id="GO:0003774">
    <property type="term" value="F:cytoskeletal motor activity"/>
    <property type="evidence" value="ECO:0007669"/>
    <property type="project" value="InterPro"/>
</dbReference>
<evidence type="ECO:0000256" key="7">
    <source>
        <dbReference type="ARBA" id="ARBA00022779"/>
    </source>
</evidence>
<evidence type="ECO:0000256" key="9">
    <source>
        <dbReference type="ARBA" id="ARBA00023143"/>
    </source>
</evidence>
<reference evidence="14 16" key="1">
    <citation type="submission" date="2018-01" db="EMBL/GenBank/DDBJ databases">
        <title>The draft genome sequence of Cohaesibacter sp. H1304.</title>
        <authorList>
            <person name="Wang N.-N."/>
            <person name="Du Z.-J."/>
        </authorList>
    </citation>
    <scope>NUCLEOTIDE SEQUENCE [LARGE SCALE GENOMIC DNA]</scope>
    <source>
        <strain evidence="14 16">H1304</strain>
    </source>
</reference>
<evidence type="ECO:0000259" key="11">
    <source>
        <dbReference type="Pfam" id="PF01706"/>
    </source>
</evidence>
<evidence type="ECO:0000256" key="4">
    <source>
        <dbReference type="ARBA" id="ARBA00021870"/>
    </source>
</evidence>
<dbReference type="PANTHER" id="PTHR30534">
    <property type="entry name" value="FLAGELLAR MOTOR SWITCH PROTEIN FLIG"/>
    <property type="match status" value="1"/>
</dbReference>
<keyword evidence="9" id="KW-0975">Bacterial flagellum</keyword>
<comment type="function">
    <text evidence="10">FliG is one of three proteins (FliG, FliN, FliM) that forms the rotor-mounted switch complex (C ring), located at the base of the basal body. This complex interacts with the CheY and CheZ chemotaxis proteins, in addition to contacting components of the motor that determine the direction of flagellar rotation.</text>
</comment>
<dbReference type="GO" id="GO:0005886">
    <property type="term" value="C:plasma membrane"/>
    <property type="evidence" value="ECO:0007669"/>
    <property type="project" value="UniProtKB-SubCell"/>
</dbReference>
<sequence>MTTALAPVGNEIQLPQAPVRKFRGIDKVAALMLGMGQTNAAKMLGHFDSDEIRLITRAAAQLGSVDAREMEGIIEEFVEQFSDGSSLFGSVNEVQKLLAGVLPEDEISDIIADVAGSSNWSIWDRISSISETAIANYLKKEHPQTAAFILSRSKPAAAAKIMNQLPTDLRNQLMRRMLSIKPVVQDTARDIEKALHEDFLLNFSGNLEADTFSRMASILNQMERDQMEAALNNLEERQPKSAEALKSLLFTFDDIVNLTPRARMAIFDQVNSEQIVMALKGTEAPLRQAILATLASRTRRMVEHELASGQPAAERDVLIARREITDLALEMAGKGEIDLNPKQDGGGFLQ</sequence>
<feature type="domain" description="Flagellar motor switch protein FliG middle" evidence="12">
    <location>
        <begin position="132"/>
        <end position="200"/>
    </location>
</feature>
<feature type="domain" description="Flagellar motor switch protein FliG N-terminal" evidence="13">
    <location>
        <begin position="22"/>
        <end position="120"/>
    </location>
</feature>
<evidence type="ECO:0000256" key="2">
    <source>
        <dbReference type="ARBA" id="ARBA00004413"/>
    </source>
</evidence>
<dbReference type="InterPro" id="IPR028263">
    <property type="entry name" value="FliG_N"/>
</dbReference>
<accession>A0A2N5XLV5</accession>
<dbReference type="PRINTS" id="PR00954">
    <property type="entry name" value="FLGMOTORFLIG"/>
</dbReference>
<keyword evidence="6" id="KW-0145">Chemotaxis</keyword>
<dbReference type="PANTHER" id="PTHR30534:SF0">
    <property type="entry name" value="FLAGELLAR MOTOR SWITCH PROTEIN FLIG"/>
    <property type="match status" value="1"/>
</dbReference>
<evidence type="ECO:0000313" key="16">
    <source>
        <dbReference type="Proteomes" id="UP000234881"/>
    </source>
</evidence>
<name>A0A2N5XLV5_9HYPH</name>
<dbReference type="SUPFAM" id="SSF48029">
    <property type="entry name" value="FliG"/>
    <property type="match status" value="2"/>
</dbReference>
<dbReference type="Gene3D" id="1.10.220.30">
    <property type="match status" value="3"/>
</dbReference>
<dbReference type="OrthoDB" id="9780302at2"/>
<evidence type="ECO:0000313" key="14">
    <source>
        <dbReference type="EMBL" id="PLW75499.1"/>
    </source>
</evidence>
<dbReference type="Proteomes" id="UP000234881">
    <property type="component" value="Unassembled WGS sequence"/>
</dbReference>
<proteinExistence type="inferred from homology"/>
<keyword evidence="5" id="KW-1003">Cell membrane</keyword>
<gene>
    <name evidence="15" type="ORF">C0081_01315</name>
    <name evidence="14" type="ORF">C0081_19355</name>
</gene>
<dbReference type="EMBL" id="PKUQ01000050">
    <property type="protein sequence ID" value="PLW75499.1"/>
    <property type="molecule type" value="Genomic_DNA"/>
</dbReference>
<evidence type="ECO:0000313" key="15">
    <source>
        <dbReference type="EMBL" id="PLW78906.1"/>
    </source>
</evidence>
<dbReference type="InterPro" id="IPR011002">
    <property type="entry name" value="FliG_a-hlx"/>
</dbReference>
<dbReference type="InterPro" id="IPR032779">
    <property type="entry name" value="FliG_M"/>
</dbReference>
<feature type="domain" description="Flagellar motor switch protein FliG C-terminal" evidence="11">
    <location>
        <begin position="233"/>
        <end position="339"/>
    </location>
</feature>
<dbReference type="GO" id="GO:0006935">
    <property type="term" value="P:chemotaxis"/>
    <property type="evidence" value="ECO:0007669"/>
    <property type="project" value="UniProtKB-KW"/>
</dbReference>
<dbReference type="InterPro" id="IPR000090">
    <property type="entry name" value="Flg_Motor_Flig"/>
</dbReference>
<comment type="subcellular location">
    <subcellularLocation>
        <location evidence="1">Bacterial flagellum basal body</location>
    </subcellularLocation>
    <subcellularLocation>
        <location evidence="2">Cell membrane</location>
        <topology evidence="2">Peripheral membrane protein</topology>
        <orientation evidence="2">Cytoplasmic side</orientation>
    </subcellularLocation>
</comment>
<dbReference type="EMBL" id="PKUQ01000001">
    <property type="protein sequence ID" value="PLW78906.1"/>
    <property type="molecule type" value="Genomic_DNA"/>
</dbReference>
<keyword evidence="7" id="KW-0283">Flagellar rotation</keyword>
<organism evidence="14 16">
    <name type="scientific">Cohaesibacter celericrescens</name>
    <dbReference type="NCBI Taxonomy" id="2067669"/>
    <lineage>
        <taxon>Bacteria</taxon>
        <taxon>Pseudomonadati</taxon>
        <taxon>Pseudomonadota</taxon>
        <taxon>Alphaproteobacteria</taxon>
        <taxon>Hyphomicrobiales</taxon>
        <taxon>Cohaesibacteraceae</taxon>
    </lineage>
</organism>
<keyword evidence="14" id="KW-0282">Flagellum</keyword>
<protein>
    <recommendedName>
        <fullName evidence="4">Flagellar motor switch protein FliG</fullName>
    </recommendedName>
</protein>
<evidence type="ECO:0000256" key="6">
    <source>
        <dbReference type="ARBA" id="ARBA00022500"/>
    </source>
</evidence>
<keyword evidence="16" id="KW-1185">Reference proteome</keyword>
<dbReference type="AlphaFoldDB" id="A0A2N5XLV5"/>
<evidence type="ECO:0000256" key="10">
    <source>
        <dbReference type="ARBA" id="ARBA00025598"/>
    </source>
</evidence>
<comment type="caution">
    <text evidence="14">The sequence shown here is derived from an EMBL/GenBank/DDBJ whole genome shotgun (WGS) entry which is preliminary data.</text>
</comment>
<evidence type="ECO:0000259" key="12">
    <source>
        <dbReference type="Pfam" id="PF14841"/>
    </source>
</evidence>
<comment type="similarity">
    <text evidence="3">Belongs to the FliG family.</text>
</comment>
<evidence type="ECO:0000256" key="8">
    <source>
        <dbReference type="ARBA" id="ARBA00023136"/>
    </source>
</evidence>
<dbReference type="Pfam" id="PF14842">
    <property type="entry name" value="FliG_N"/>
    <property type="match status" value="1"/>
</dbReference>
<dbReference type="RefSeq" id="WP_101531990.1">
    <property type="nucleotide sequence ID" value="NZ_JBFHIU010000083.1"/>
</dbReference>
<keyword evidence="8" id="KW-0472">Membrane</keyword>
<dbReference type="GO" id="GO:0009425">
    <property type="term" value="C:bacterial-type flagellum basal body"/>
    <property type="evidence" value="ECO:0007669"/>
    <property type="project" value="UniProtKB-SubCell"/>
</dbReference>
<keyword evidence="14" id="KW-0969">Cilium</keyword>
<dbReference type="Pfam" id="PF01706">
    <property type="entry name" value="FliG_C"/>
    <property type="match status" value="1"/>
</dbReference>
<dbReference type="Pfam" id="PF14841">
    <property type="entry name" value="FliG_M"/>
    <property type="match status" value="1"/>
</dbReference>
<evidence type="ECO:0000256" key="1">
    <source>
        <dbReference type="ARBA" id="ARBA00004117"/>
    </source>
</evidence>
<keyword evidence="14" id="KW-0966">Cell projection</keyword>
<dbReference type="GO" id="GO:0071973">
    <property type="term" value="P:bacterial-type flagellum-dependent cell motility"/>
    <property type="evidence" value="ECO:0007669"/>
    <property type="project" value="InterPro"/>
</dbReference>